<comment type="caution">
    <text evidence="1">The sequence shown here is derived from an EMBL/GenBank/DDBJ whole genome shotgun (WGS) entry which is preliminary data.</text>
</comment>
<evidence type="ECO:0008006" key="3">
    <source>
        <dbReference type="Google" id="ProtNLM"/>
    </source>
</evidence>
<sequence length="223" mass="24517">MPMIVNTFEQLSEKVNLRDVFYVPSYLDDYFFRPTSQLLICEGDLVLDGDLRLDWGELNALAPEGTWDLNVLVVFGDLILDGGLLNTDMDGGPVLLVQGNVKARNLISGGSDIIVMGNADISDVVFANYNHGYLEVKGQLSAGLLVMVDHSYDLEDLNVPVQIFEEDDGDEDGGLPAHLVQINGLLKRPVSDLDDLKTQIIEDGDVLNDDAKYPAWSTSRSDD</sequence>
<gene>
    <name evidence="1" type="ORF">QO006_003510</name>
</gene>
<dbReference type="RefSeq" id="WP_027463983.1">
    <property type="nucleotide sequence ID" value="NZ_JAURUR010000019.1"/>
</dbReference>
<evidence type="ECO:0000313" key="2">
    <source>
        <dbReference type="Proteomes" id="UP001232163"/>
    </source>
</evidence>
<dbReference type="Proteomes" id="UP001232163">
    <property type="component" value="Unassembled WGS sequence"/>
</dbReference>
<name>A0ABT9MHW1_9DEIO</name>
<organism evidence="1 2">
    <name type="scientific">Deinococcus enclensis</name>
    <dbReference type="NCBI Taxonomy" id="1049582"/>
    <lineage>
        <taxon>Bacteria</taxon>
        <taxon>Thermotogati</taxon>
        <taxon>Deinococcota</taxon>
        <taxon>Deinococci</taxon>
        <taxon>Deinococcales</taxon>
        <taxon>Deinococcaceae</taxon>
        <taxon>Deinococcus</taxon>
    </lineage>
</organism>
<dbReference type="EMBL" id="JAURUR010000019">
    <property type="protein sequence ID" value="MDP9766046.1"/>
    <property type="molecule type" value="Genomic_DNA"/>
</dbReference>
<proteinExistence type="predicted"/>
<accession>A0ABT9MHW1</accession>
<protein>
    <recommendedName>
        <fullName evidence="3">Polymer-forming cytoskeletal protein</fullName>
    </recommendedName>
</protein>
<keyword evidence="2" id="KW-1185">Reference proteome</keyword>
<evidence type="ECO:0000313" key="1">
    <source>
        <dbReference type="EMBL" id="MDP9766046.1"/>
    </source>
</evidence>
<reference evidence="1 2" key="1">
    <citation type="submission" date="2023-07" db="EMBL/GenBank/DDBJ databases">
        <title>Genomic Encyclopedia of Type Strains, Phase IV (KMG-IV): sequencing the most valuable type-strain genomes for metagenomic binning, comparative biology and taxonomic classification.</title>
        <authorList>
            <person name="Goeker M."/>
        </authorList>
    </citation>
    <scope>NUCLEOTIDE SEQUENCE [LARGE SCALE GENOMIC DNA]</scope>
    <source>
        <strain evidence="1 2">NIO-1023</strain>
    </source>
</reference>